<evidence type="ECO:0008006" key="5">
    <source>
        <dbReference type="Google" id="ProtNLM"/>
    </source>
</evidence>
<organism evidence="3 4">
    <name type="scientific">Janibacter indicus</name>
    <dbReference type="NCBI Taxonomy" id="857417"/>
    <lineage>
        <taxon>Bacteria</taxon>
        <taxon>Bacillati</taxon>
        <taxon>Actinomycetota</taxon>
        <taxon>Actinomycetes</taxon>
        <taxon>Micrococcales</taxon>
        <taxon>Intrasporangiaceae</taxon>
        <taxon>Janibacter</taxon>
    </lineage>
</organism>
<feature type="region of interest" description="Disordered" evidence="1">
    <location>
        <begin position="414"/>
        <end position="472"/>
    </location>
</feature>
<evidence type="ECO:0000313" key="4">
    <source>
        <dbReference type="Proteomes" id="UP000192634"/>
    </source>
</evidence>
<keyword evidence="2" id="KW-0472">Membrane</keyword>
<dbReference type="SUPFAM" id="SSF101908">
    <property type="entry name" value="Putative isomerase YbhE"/>
    <property type="match status" value="1"/>
</dbReference>
<sequence>MSSQGEQSRGTGRRRRPVWLRVVSGGIVSLLVVVAAIFATRSDGQPVHDVALTDGGLWVSGGRTGYWGRVNTGAHQFDLVLSGAGDAGTGEDVLRADVLQDGRNAVGVTADRRLIAFDTRTGDRIKGEVQVPEPTSVTGVDIHEPDRVALGGDTLAVVDHDTGRIWGKRLDPAGGTPIADLLDTGELDTVGKQAAVTVDLDGDIMAVSADSGRVVEIPAEGDGFGQPIRTDLDFSGRAADITAVGDEWVVLDLETGEVMSEHLQDPQPIAGSGQDNAGEDLAMVALQQPGPASDVVGYQTLERAGYARITEDSDHDGADVGVVSGLDEGDERPQAQFNKISRPVINGDCLYAAWGMGGTILWGRACGQTQAQTSQLPVAGNLTRRNGVAVRHDRGQLVLNDLDTGRVYDLTLPGDLRIDTWPGGAPRGDPERYDPSGWGDDPSPSSTTSTRRPGSSPSTSRTSSPTTSTKTG</sequence>
<gene>
    <name evidence="3" type="ORF">SAMN06296429_106201</name>
</gene>
<dbReference type="AlphaFoldDB" id="A0A1W2ATS2"/>
<reference evidence="3 4" key="1">
    <citation type="submission" date="2017-04" db="EMBL/GenBank/DDBJ databases">
        <authorList>
            <person name="Afonso C.L."/>
            <person name="Miller P.J."/>
            <person name="Scott M.A."/>
            <person name="Spackman E."/>
            <person name="Goraichik I."/>
            <person name="Dimitrov K.M."/>
            <person name="Suarez D.L."/>
            <person name="Swayne D.E."/>
        </authorList>
    </citation>
    <scope>NUCLEOTIDE SEQUENCE [LARGE SCALE GENOMIC DNA]</scope>
    <source>
        <strain evidence="3 4">CGMCC 1.12511</strain>
    </source>
</reference>
<evidence type="ECO:0000256" key="2">
    <source>
        <dbReference type="SAM" id="Phobius"/>
    </source>
</evidence>
<name>A0A1W2ATS2_9MICO</name>
<dbReference type="Proteomes" id="UP000192634">
    <property type="component" value="Unassembled WGS sequence"/>
</dbReference>
<feature type="compositionally biased region" description="Low complexity" evidence="1">
    <location>
        <begin position="435"/>
        <end position="472"/>
    </location>
</feature>
<evidence type="ECO:0000313" key="3">
    <source>
        <dbReference type="EMBL" id="SMC64113.1"/>
    </source>
</evidence>
<dbReference type="SUPFAM" id="SSF63829">
    <property type="entry name" value="Calcium-dependent phosphotriesterase"/>
    <property type="match status" value="1"/>
</dbReference>
<dbReference type="RefSeq" id="WP_143445512.1">
    <property type="nucleotide sequence ID" value="NZ_FWXN01000006.1"/>
</dbReference>
<keyword evidence="2" id="KW-0812">Transmembrane</keyword>
<accession>A0A1W2ATS2</accession>
<protein>
    <recommendedName>
        <fullName evidence="5">PQQ-like domain-containing protein</fullName>
    </recommendedName>
</protein>
<feature type="transmembrane region" description="Helical" evidence="2">
    <location>
        <begin position="18"/>
        <end position="39"/>
    </location>
</feature>
<dbReference type="EMBL" id="FWXN01000006">
    <property type="protein sequence ID" value="SMC64113.1"/>
    <property type="molecule type" value="Genomic_DNA"/>
</dbReference>
<proteinExistence type="predicted"/>
<dbReference type="OrthoDB" id="5241356at2"/>
<keyword evidence="2" id="KW-1133">Transmembrane helix</keyword>
<evidence type="ECO:0000256" key="1">
    <source>
        <dbReference type="SAM" id="MobiDB-lite"/>
    </source>
</evidence>